<reference evidence="1" key="1">
    <citation type="submission" date="2022-11" db="EMBL/GenBank/DDBJ databases">
        <title>Centuries of genome instability and evolution in soft-shell clam transmissible cancer (bioRxiv).</title>
        <authorList>
            <person name="Hart S.F.M."/>
            <person name="Yonemitsu M.A."/>
            <person name="Giersch R.M."/>
            <person name="Beal B.F."/>
            <person name="Arriagada G."/>
            <person name="Davis B.W."/>
            <person name="Ostrander E.A."/>
            <person name="Goff S.P."/>
            <person name="Metzger M.J."/>
        </authorList>
    </citation>
    <scope>NUCLEOTIDE SEQUENCE</scope>
    <source>
        <strain evidence="1">MELC-2E11</strain>
        <tissue evidence="1">Siphon/mantle</tissue>
    </source>
</reference>
<name>A0ABY7DUX6_MYAAR</name>
<protein>
    <submittedName>
        <fullName evidence="1">Uncharacterized protein</fullName>
    </submittedName>
</protein>
<organism evidence="1 2">
    <name type="scientific">Mya arenaria</name>
    <name type="common">Soft-shell clam</name>
    <dbReference type="NCBI Taxonomy" id="6604"/>
    <lineage>
        <taxon>Eukaryota</taxon>
        <taxon>Metazoa</taxon>
        <taxon>Spiralia</taxon>
        <taxon>Lophotrochozoa</taxon>
        <taxon>Mollusca</taxon>
        <taxon>Bivalvia</taxon>
        <taxon>Autobranchia</taxon>
        <taxon>Heteroconchia</taxon>
        <taxon>Euheterodonta</taxon>
        <taxon>Imparidentia</taxon>
        <taxon>Neoheterodontei</taxon>
        <taxon>Myida</taxon>
        <taxon>Myoidea</taxon>
        <taxon>Myidae</taxon>
        <taxon>Mya</taxon>
    </lineage>
</organism>
<dbReference type="EMBL" id="CP111015">
    <property type="protein sequence ID" value="WAR01522.1"/>
    <property type="molecule type" value="Genomic_DNA"/>
</dbReference>
<gene>
    <name evidence="1" type="ORF">MAR_008080</name>
</gene>
<keyword evidence="2" id="KW-1185">Reference proteome</keyword>
<evidence type="ECO:0000313" key="2">
    <source>
        <dbReference type="Proteomes" id="UP001164746"/>
    </source>
</evidence>
<proteinExistence type="predicted"/>
<dbReference type="Proteomes" id="UP001164746">
    <property type="component" value="Chromosome 4"/>
</dbReference>
<evidence type="ECO:0000313" key="1">
    <source>
        <dbReference type="EMBL" id="WAR01522.1"/>
    </source>
</evidence>
<sequence length="107" mass="12351">MYEKCATVKQTCSIPCHTHSMCLQFMADNVDYNIPVGKVKVFKNPIHSKPTKYALLPESMTRGVTTLTCYGNCLGYFDQGHHSGMKRCKWFMLDHTLKSQRQYFCQC</sequence>
<accession>A0ABY7DUX6</accession>